<dbReference type="InterPro" id="IPR015943">
    <property type="entry name" value="WD40/YVTN_repeat-like_dom_sf"/>
</dbReference>
<dbReference type="GO" id="GO:0010506">
    <property type="term" value="P:regulation of autophagy"/>
    <property type="evidence" value="ECO:0007669"/>
    <property type="project" value="InterPro"/>
</dbReference>
<organism evidence="5">
    <name type="scientific">Paramoeba aestuarina</name>
    <dbReference type="NCBI Taxonomy" id="180227"/>
    <lineage>
        <taxon>Eukaryota</taxon>
        <taxon>Amoebozoa</taxon>
        <taxon>Discosea</taxon>
        <taxon>Flabellinia</taxon>
        <taxon>Dactylopodida</taxon>
        <taxon>Paramoebidae</taxon>
        <taxon>Paramoeba</taxon>
    </lineage>
</organism>
<dbReference type="Gene3D" id="2.130.10.10">
    <property type="entry name" value="YVTN repeat-like/Quinoprotein amine dehydrogenase"/>
    <property type="match status" value="2"/>
</dbReference>
<feature type="compositionally biased region" description="Low complexity" evidence="4">
    <location>
        <begin position="493"/>
        <end position="502"/>
    </location>
</feature>
<dbReference type="InterPro" id="IPR019775">
    <property type="entry name" value="WD40_repeat_CS"/>
</dbReference>
<protein>
    <recommendedName>
        <fullName evidence="6">Guanine nucleotide-binding protein subunit beta-like protein</fullName>
    </recommendedName>
</protein>
<dbReference type="Pfam" id="PF00400">
    <property type="entry name" value="WD40"/>
    <property type="match status" value="3"/>
</dbReference>
<feature type="repeat" description="WD" evidence="3">
    <location>
        <begin position="145"/>
        <end position="168"/>
    </location>
</feature>
<sequence>MGMFDALPFFGKSRRAQEYTTPGNFSQQEIRILQGHTGAVTHIVKYSASKIITGGEDGLLIMWDSKTGAKILDLGRHKSSISSLLVLDHLRILSGSVDGEIGIWALSTEKRAMFFGHFSSVTHLISLPNFHILGQKEDKQQERKLFCSGSDDAYLNVWDVSSGSRVLRITRLEGEGPLNSMIAISDSRIVCATNSPQLIVYDLGKGSSDHCRGHHQAVTQLLNLPGCLFVSSSLDGTALIWQAGPSEHVYALRVLVNLPTPIRSMHLLGKKYIGIPLPKGFEILHIDTGRVVQGVSRNPSAAAKTDVDGLIPLFGGQQVLTWGKDESELVLWESEKLKDFSSQTMERLPKKMEMDQSSTLYGHDGSVLCITPLDPISFATGGADGYVILWTDVRVATERTNGFAFQSLAYHHLKLRKPSGGSLGKKRGKGKKRELVWEDVQMHDEADATSVWEMVTSARTPTLSRFSSAALLEEHVGDSAHVNRRKLSDTSLRFTSSSSSLPPTFPSTPPLSSSASAGGRQSNRNSGNLGDDGVGYRRQKSYSTTTPNKQIMAQPAQRNPSATNLGESHAVAAILGEELYQALSHQQVCRLCNGTEEENMITTKTKEAVRLLREKNVSDGRIKEIFKTVLHHRQDFLVFLDVYLKEN</sequence>
<dbReference type="InterPro" id="IPR036322">
    <property type="entry name" value="WD40_repeat_dom_sf"/>
</dbReference>
<name>A0A7S4KFC4_9EUKA</name>
<reference evidence="5" key="1">
    <citation type="submission" date="2021-01" db="EMBL/GenBank/DDBJ databases">
        <authorList>
            <person name="Corre E."/>
            <person name="Pelletier E."/>
            <person name="Niang G."/>
            <person name="Scheremetjew M."/>
            <person name="Finn R."/>
            <person name="Kale V."/>
            <person name="Holt S."/>
            <person name="Cochrane G."/>
            <person name="Meng A."/>
            <person name="Brown T."/>
            <person name="Cohen L."/>
        </authorList>
    </citation>
    <scope>NUCLEOTIDE SEQUENCE</scope>
    <source>
        <strain evidence="5">SoJaBio B1-5/56/2</strain>
    </source>
</reference>
<dbReference type="SUPFAM" id="SSF50978">
    <property type="entry name" value="WD40 repeat-like"/>
    <property type="match status" value="1"/>
</dbReference>
<keyword evidence="1 3" id="KW-0853">WD repeat</keyword>
<feature type="repeat" description="WD" evidence="3">
    <location>
        <begin position="33"/>
        <end position="73"/>
    </location>
</feature>
<proteinExistence type="predicted"/>
<dbReference type="InterPro" id="IPR001680">
    <property type="entry name" value="WD40_rpt"/>
</dbReference>
<feature type="compositionally biased region" description="Polar residues" evidence="4">
    <location>
        <begin position="519"/>
        <end position="528"/>
    </location>
</feature>
<dbReference type="PROSITE" id="PS50082">
    <property type="entry name" value="WD_REPEATS_2"/>
    <property type="match status" value="3"/>
</dbReference>
<evidence type="ECO:0000313" key="5">
    <source>
        <dbReference type="EMBL" id="CAE2293230.1"/>
    </source>
</evidence>
<dbReference type="AlphaFoldDB" id="A0A7S4KFC4"/>
<feature type="compositionally biased region" description="Polar residues" evidence="4">
    <location>
        <begin position="541"/>
        <end position="554"/>
    </location>
</feature>
<feature type="region of interest" description="Disordered" evidence="4">
    <location>
        <begin position="493"/>
        <end position="554"/>
    </location>
</feature>
<gene>
    <name evidence="5" type="ORF">NAES01612_LOCUS6111</name>
</gene>
<evidence type="ECO:0000256" key="4">
    <source>
        <dbReference type="SAM" id="MobiDB-lite"/>
    </source>
</evidence>
<evidence type="ECO:0000256" key="2">
    <source>
        <dbReference type="ARBA" id="ARBA00022737"/>
    </source>
</evidence>
<evidence type="ECO:0000256" key="3">
    <source>
        <dbReference type="PROSITE-ProRule" id="PRU00221"/>
    </source>
</evidence>
<keyword evidence="2" id="KW-0677">Repeat</keyword>
<feature type="repeat" description="WD" evidence="3">
    <location>
        <begin position="74"/>
        <end position="114"/>
    </location>
</feature>
<dbReference type="PANTHER" id="PTHR22805:SF2">
    <property type="entry name" value="WD REPEAT-CONTAINING PROTEIN 41"/>
    <property type="match status" value="1"/>
</dbReference>
<evidence type="ECO:0000256" key="1">
    <source>
        <dbReference type="ARBA" id="ARBA00022574"/>
    </source>
</evidence>
<dbReference type="EMBL" id="HBKR01009191">
    <property type="protein sequence ID" value="CAE2293230.1"/>
    <property type="molecule type" value="Transcribed_RNA"/>
</dbReference>
<dbReference type="InterPro" id="IPR040102">
    <property type="entry name" value="WDR41"/>
</dbReference>
<dbReference type="SMART" id="SM00320">
    <property type="entry name" value="WD40"/>
    <property type="match status" value="5"/>
</dbReference>
<dbReference type="PROSITE" id="PS00678">
    <property type="entry name" value="WD_REPEATS_1"/>
    <property type="match status" value="1"/>
</dbReference>
<evidence type="ECO:0008006" key="6">
    <source>
        <dbReference type="Google" id="ProtNLM"/>
    </source>
</evidence>
<accession>A0A7S4KFC4</accession>
<dbReference type="PANTHER" id="PTHR22805">
    <property type="entry name" value="WDR41-RELATED"/>
    <property type="match status" value="1"/>
</dbReference>